<dbReference type="GO" id="GO:0006396">
    <property type="term" value="P:RNA processing"/>
    <property type="evidence" value="ECO:0007669"/>
    <property type="project" value="InterPro"/>
</dbReference>
<dbReference type="SMART" id="SM00360">
    <property type="entry name" value="RRM"/>
    <property type="match status" value="1"/>
</dbReference>
<dbReference type="STRING" id="61395.A0A1Y1WAL9"/>
<dbReference type="InterPro" id="IPR008942">
    <property type="entry name" value="ENTH_VHS"/>
</dbReference>
<evidence type="ECO:0000313" key="6">
    <source>
        <dbReference type="EMBL" id="ORX70194.1"/>
    </source>
</evidence>
<dbReference type="InterPro" id="IPR000061">
    <property type="entry name" value="Surp"/>
</dbReference>
<accession>A0A1Y1WAL9</accession>
<dbReference type="Pfam" id="PF00076">
    <property type="entry name" value="RRM_1"/>
    <property type="match status" value="1"/>
</dbReference>
<dbReference type="SMART" id="SM00582">
    <property type="entry name" value="RPR"/>
    <property type="match status" value="1"/>
</dbReference>
<dbReference type="SUPFAM" id="SSF54928">
    <property type="entry name" value="RNA-binding domain, RBD"/>
    <property type="match status" value="1"/>
</dbReference>
<dbReference type="PANTHER" id="PTHR23140:SF0">
    <property type="entry name" value="U2 SNRNP-ASSOCIATED SURP MOTIF-CONTAINING PROTEIN"/>
    <property type="match status" value="1"/>
</dbReference>
<evidence type="ECO:0000259" key="3">
    <source>
        <dbReference type="PROSITE" id="PS50102"/>
    </source>
</evidence>
<dbReference type="AlphaFoldDB" id="A0A1Y1WAL9"/>
<dbReference type="Proteomes" id="UP000193922">
    <property type="component" value="Unassembled WGS sequence"/>
</dbReference>
<sequence>MQSTNLFISNVHPTTDEQQLKQAFMQFGEIDSIKIMWPRTPEEHERGRNNAFVCFSLRAHASLALEAMDGQVLDGNKLCVRWGKPVSKLVAGAAKAAKESAGEEPENPFNAVQDEVTVHRPKDPAVLRTIHWTIQHVLQYGTPFEVMLINRGDPRLAFLINSRSAEGVYYRWRMYSLLNGDTKERWRTKMFVMYDQGGPVWQPPPIVRDVLGLSRVEREQLVDALNHVTNERGSVAHAMKLAIECASAWEDVVDVVTRSLLDDAAPYMSKYARLLVVSDILHNCSEQGAWRLRQGFEKVLDRVFRHLADVYRAIEARLRAEHFRKLVLAVLAVWEVRMVFPPDMLHAFSKGFL</sequence>
<dbReference type="SUPFAM" id="SSF109905">
    <property type="entry name" value="Surp module (SWAP domain)"/>
    <property type="match status" value="1"/>
</dbReference>
<gene>
    <name evidence="6" type="ORF">DL89DRAFT_267412</name>
</gene>
<comment type="caution">
    <text evidence="6">The sequence shown here is derived from an EMBL/GenBank/DDBJ whole genome shotgun (WGS) entry which is preliminary data.</text>
</comment>
<dbReference type="RefSeq" id="XP_040743832.1">
    <property type="nucleotide sequence ID" value="XM_040887488.1"/>
</dbReference>
<reference evidence="6 7" key="1">
    <citation type="submission" date="2016-07" db="EMBL/GenBank/DDBJ databases">
        <title>Pervasive Adenine N6-methylation of Active Genes in Fungi.</title>
        <authorList>
            <consortium name="DOE Joint Genome Institute"/>
            <person name="Mondo S.J."/>
            <person name="Dannebaum R.O."/>
            <person name="Kuo R.C."/>
            <person name="Labutti K."/>
            <person name="Haridas S."/>
            <person name="Kuo A."/>
            <person name="Salamov A."/>
            <person name="Ahrendt S.R."/>
            <person name="Lipzen A."/>
            <person name="Sullivan W."/>
            <person name="Andreopoulos W.B."/>
            <person name="Clum A."/>
            <person name="Lindquist E."/>
            <person name="Daum C."/>
            <person name="Ramamoorthy G.K."/>
            <person name="Gryganskyi A."/>
            <person name="Culley D."/>
            <person name="Magnuson J.K."/>
            <person name="James T.Y."/>
            <person name="O'Malley M.A."/>
            <person name="Stajich J.E."/>
            <person name="Spatafora J.W."/>
            <person name="Visel A."/>
            <person name="Grigoriev I.V."/>
        </authorList>
    </citation>
    <scope>NUCLEOTIDE SEQUENCE [LARGE SCALE GENOMIC DNA]</scope>
    <source>
        <strain evidence="6 7">ATCC 12442</strain>
    </source>
</reference>
<keyword evidence="7" id="KW-1185">Reference proteome</keyword>
<protein>
    <submittedName>
        <fullName evidence="6">RNA-binding domain-containing protein</fullName>
    </submittedName>
</protein>
<feature type="domain" description="SURP motif" evidence="4">
    <location>
        <begin position="129"/>
        <end position="170"/>
    </location>
</feature>
<dbReference type="GeneID" id="63804136"/>
<dbReference type="PROSITE" id="PS51391">
    <property type="entry name" value="CID"/>
    <property type="match status" value="1"/>
</dbReference>
<dbReference type="InterPro" id="IPR035979">
    <property type="entry name" value="RBD_domain_sf"/>
</dbReference>
<dbReference type="EMBL" id="MCFD01000006">
    <property type="protein sequence ID" value="ORX70194.1"/>
    <property type="molecule type" value="Genomic_DNA"/>
</dbReference>
<dbReference type="InterPro" id="IPR035967">
    <property type="entry name" value="SWAP/Surp_sf"/>
</dbReference>
<keyword evidence="1 2" id="KW-0694">RNA-binding</keyword>
<proteinExistence type="predicted"/>
<organism evidence="6 7">
    <name type="scientific">Linderina pennispora</name>
    <dbReference type="NCBI Taxonomy" id="61395"/>
    <lineage>
        <taxon>Eukaryota</taxon>
        <taxon>Fungi</taxon>
        <taxon>Fungi incertae sedis</taxon>
        <taxon>Zoopagomycota</taxon>
        <taxon>Kickxellomycotina</taxon>
        <taxon>Kickxellomycetes</taxon>
        <taxon>Kickxellales</taxon>
        <taxon>Kickxellaceae</taxon>
        <taxon>Linderina</taxon>
    </lineage>
</organism>
<dbReference type="PANTHER" id="PTHR23140">
    <property type="entry name" value="RNA PROCESSING PROTEIN LD23810P"/>
    <property type="match status" value="1"/>
</dbReference>
<dbReference type="InterPro" id="IPR012677">
    <property type="entry name" value="Nucleotide-bd_a/b_plait_sf"/>
</dbReference>
<dbReference type="InterPro" id="IPR051485">
    <property type="entry name" value="SR-CTD_assoc_factor"/>
</dbReference>
<dbReference type="Gene3D" id="1.25.40.90">
    <property type="match status" value="1"/>
</dbReference>
<dbReference type="PROSITE" id="PS50102">
    <property type="entry name" value="RRM"/>
    <property type="match status" value="1"/>
</dbReference>
<feature type="domain" description="RRM" evidence="3">
    <location>
        <begin position="4"/>
        <end position="85"/>
    </location>
</feature>
<dbReference type="Gene3D" id="3.30.70.330">
    <property type="match status" value="1"/>
</dbReference>
<dbReference type="PROSITE" id="PS50128">
    <property type="entry name" value="SURP"/>
    <property type="match status" value="1"/>
</dbReference>
<name>A0A1Y1WAL9_9FUNG</name>
<evidence type="ECO:0000259" key="5">
    <source>
        <dbReference type="PROSITE" id="PS51391"/>
    </source>
</evidence>
<evidence type="ECO:0000256" key="2">
    <source>
        <dbReference type="PROSITE-ProRule" id="PRU00176"/>
    </source>
</evidence>
<evidence type="ECO:0000313" key="7">
    <source>
        <dbReference type="Proteomes" id="UP000193922"/>
    </source>
</evidence>
<dbReference type="Gene3D" id="1.10.10.790">
    <property type="entry name" value="Surp module"/>
    <property type="match status" value="1"/>
</dbReference>
<evidence type="ECO:0000256" key="1">
    <source>
        <dbReference type="ARBA" id="ARBA00022884"/>
    </source>
</evidence>
<dbReference type="OrthoDB" id="377209at2759"/>
<dbReference type="SMART" id="SM00648">
    <property type="entry name" value="SWAP"/>
    <property type="match status" value="1"/>
</dbReference>
<dbReference type="InterPro" id="IPR006569">
    <property type="entry name" value="CID_dom"/>
</dbReference>
<dbReference type="Pfam" id="PF01805">
    <property type="entry name" value="Surp"/>
    <property type="match status" value="1"/>
</dbReference>
<dbReference type="Pfam" id="PF04818">
    <property type="entry name" value="CID"/>
    <property type="match status" value="1"/>
</dbReference>
<feature type="domain" description="CID" evidence="5">
    <location>
        <begin position="213"/>
        <end position="353"/>
    </location>
</feature>
<evidence type="ECO:0000259" key="4">
    <source>
        <dbReference type="PROSITE" id="PS50128"/>
    </source>
</evidence>
<dbReference type="GO" id="GO:0003723">
    <property type="term" value="F:RNA binding"/>
    <property type="evidence" value="ECO:0007669"/>
    <property type="project" value="UniProtKB-UniRule"/>
</dbReference>
<dbReference type="InterPro" id="IPR000504">
    <property type="entry name" value="RRM_dom"/>
</dbReference>
<dbReference type="GO" id="GO:0005634">
    <property type="term" value="C:nucleus"/>
    <property type="evidence" value="ECO:0007669"/>
    <property type="project" value="TreeGrafter"/>
</dbReference>